<dbReference type="FunFam" id="3.90.550.10:FF:000051">
    <property type="entry name" value="Alpha-1,2-mannosyltransferase (Ktr4)"/>
    <property type="match status" value="1"/>
</dbReference>
<dbReference type="Pfam" id="PF01793">
    <property type="entry name" value="Glyco_transf_15"/>
    <property type="match status" value="1"/>
</dbReference>
<dbReference type="GO" id="GO:0000032">
    <property type="term" value="P:cell wall mannoprotein biosynthetic process"/>
    <property type="evidence" value="ECO:0007669"/>
    <property type="project" value="TreeGrafter"/>
</dbReference>
<evidence type="ECO:0000256" key="3">
    <source>
        <dbReference type="PIRSR" id="PIRSR018153-1"/>
    </source>
</evidence>
<evidence type="ECO:0000313" key="5">
    <source>
        <dbReference type="EMBL" id="KAJ2668796.1"/>
    </source>
</evidence>
<keyword evidence="2" id="KW-0808">Transferase</keyword>
<evidence type="ECO:0000256" key="2">
    <source>
        <dbReference type="ARBA" id="ARBA00022679"/>
    </source>
</evidence>
<name>A0A9W8G2W9_9FUNG</name>
<sequence length="401" mass="46416">MPFPHLAARYKRLLLKHLPVLVAGVLAGYIIGCNKLGIRGLLNLSQDMGGCHSNEPVADNSRPRAALVALVRNRELLGMRMAVRQIEDRFNRNYNYPYIFVNDQEFTEEFKEGIRALTNAEVSFGTLDSESWQVPEWINQTLYEEEKRTATYLHGGKDSYRKMCRFQSGYLHKHPLVADLDYYWRIEPDVEYYCDIDYDPFVYMRENGYKYGWTIAMPEFMPTVRTLWNTTMEFVNANQGLVAQNNMAEWLANGDAYNGCHFWSNFEIVDLSFYRSSTYQMFFDHLDRAGGFFYERWGDAPVHSIAAALFLNASQIHYFNDIGYYHPTILYCPQGSSTKGRCVCDEDKAFIHNTACTVRYKEVRQKIVEPEAKELAHTGPLVDFALSVEPKSQLRDANEVK</sequence>
<dbReference type="OrthoDB" id="439943at2759"/>
<dbReference type="AlphaFoldDB" id="A0A9W8G2W9"/>
<dbReference type="GO" id="GO:0006487">
    <property type="term" value="P:protein N-linked glycosylation"/>
    <property type="evidence" value="ECO:0007669"/>
    <property type="project" value="TreeGrafter"/>
</dbReference>
<dbReference type="EMBL" id="JANBTW010000177">
    <property type="protein sequence ID" value="KAJ2668796.1"/>
    <property type="molecule type" value="Genomic_DNA"/>
</dbReference>
<keyword evidence="4" id="KW-0812">Transmembrane</keyword>
<dbReference type="PIRSF" id="PIRSF018153">
    <property type="entry name" value="Glyco_trans_15"/>
    <property type="match status" value="1"/>
</dbReference>
<dbReference type="InterPro" id="IPR029044">
    <property type="entry name" value="Nucleotide-diphossugar_trans"/>
</dbReference>
<feature type="transmembrane region" description="Helical" evidence="4">
    <location>
        <begin position="12"/>
        <end position="32"/>
    </location>
</feature>
<dbReference type="Gene3D" id="3.90.550.10">
    <property type="entry name" value="Spore Coat Polysaccharide Biosynthesis Protein SpsA, Chain A"/>
    <property type="match status" value="1"/>
</dbReference>
<keyword evidence="4" id="KW-0472">Membrane</keyword>
<dbReference type="GO" id="GO:0005794">
    <property type="term" value="C:Golgi apparatus"/>
    <property type="evidence" value="ECO:0007669"/>
    <property type="project" value="TreeGrafter"/>
</dbReference>
<evidence type="ECO:0000256" key="1">
    <source>
        <dbReference type="ARBA" id="ARBA00007677"/>
    </source>
</evidence>
<keyword evidence="4" id="KW-1133">Transmembrane helix</keyword>
<reference evidence="5" key="1">
    <citation type="submission" date="2022-07" db="EMBL/GenBank/DDBJ databases">
        <title>Phylogenomic reconstructions and comparative analyses of Kickxellomycotina fungi.</title>
        <authorList>
            <person name="Reynolds N.K."/>
            <person name="Stajich J.E."/>
            <person name="Barry K."/>
            <person name="Grigoriev I.V."/>
            <person name="Crous P."/>
            <person name="Smith M.E."/>
        </authorList>
    </citation>
    <scope>NUCLEOTIDE SEQUENCE</scope>
    <source>
        <strain evidence="5">NRRL 3115</strain>
    </source>
</reference>
<evidence type="ECO:0000256" key="4">
    <source>
        <dbReference type="SAM" id="Phobius"/>
    </source>
</evidence>
<evidence type="ECO:0000313" key="6">
    <source>
        <dbReference type="Proteomes" id="UP001151518"/>
    </source>
</evidence>
<organism evidence="5 6">
    <name type="scientific">Coemansia spiralis</name>
    <dbReference type="NCBI Taxonomy" id="417178"/>
    <lineage>
        <taxon>Eukaryota</taxon>
        <taxon>Fungi</taxon>
        <taxon>Fungi incertae sedis</taxon>
        <taxon>Zoopagomycota</taxon>
        <taxon>Kickxellomycotina</taxon>
        <taxon>Kickxellomycetes</taxon>
        <taxon>Kickxellales</taxon>
        <taxon>Kickxellaceae</taxon>
        <taxon>Coemansia</taxon>
    </lineage>
</organism>
<dbReference type="Proteomes" id="UP001151518">
    <property type="component" value="Unassembled WGS sequence"/>
</dbReference>
<dbReference type="PANTHER" id="PTHR31121">
    <property type="entry name" value="ALPHA-1,2 MANNOSYLTRANSFERASE KTR1"/>
    <property type="match status" value="1"/>
</dbReference>
<dbReference type="GO" id="GO:0000026">
    <property type="term" value="F:alpha-1,2-mannosyltransferase activity"/>
    <property type="evidence" value="ECO:0007669"/>
    <property type="project" value="TreeGrafter"/>
</dbReference>
<gene>
    <name evidence="5" type="ORF">GGI25_006351</name>
</gene>
<dbReference type="PANTHER" id="PTHR31121:SF6">
    <property type="entry name" value="ALPHA-1,2 MANNOSYLTRANSFERASE KTR1"/>
    <property type="match status" value="1"/>
</dbReference>
<accession>A0A9W8G2W9</accession>
<dbReference type="InterPro" id="IPR002685">
    <property type="entry name" value="Glyco_trans_15"/>
</dbReference>
<proteinExistence type="inferred from homology"/>
<comment type="caution">
    <text evidence="5">The sequence shown here is derived from an EMBL/GenBank/DDBJ whole genome shotgun (WGS) entry which is preliminary data.</text>
</comment>
<protein>
    <submittedName>
        <fullName evidence="5">Uncharacterized protein</fullName>
    </submittedName>
</protein>
<dbReference type="GO" id="GO:0016020">
    <property type="term" value="C:membrane"/>
    <property type="evidence" value="ECO:0007669"/>
    <property type="project" value="InterPro"/>
</dbReference>
<dbReference type="SUPFAM" id="SSF53448">
    <property type="entry name" value="Nucleotide-diphospho-sugar transferases"/>
    <property type="match status" value="1"/>
</dbReference>
<comment type="similarity">
    <text evidence="1">Belongs to the glycosyltransferase 15 family.</text>
</comment>
<feature type="active site" description="Nucleophile" evidence="3">
    <location>
        <position position="267"/>
    </location>
</feature>